<dbReference type="PANTHER" id="PTHR36802:SF1">
    <property type="entry name" value="OS02G0815400 PROTEIN"/>
    <property type="match status" value="1"/>
</dbReference>
<keyword evidence="3" id="KW-1185">Reference proteome</keyword>
<proteinExistence type="predicted"/>
<protein>
    <recommendedName>
        <fullName evidence="4">LOW protein: ammonium transporter 1-like protein</fullName>
    </recommendedName>
</protein>
<evidence type="ECO:0000313" key="2">
    <source>
        <dbReference type="EnsemblPlants" id="cds.novel_model_5525_5bd9a17a"/>
    </source>
</evidence>
<dbReference type="EnsemblPlants" id="novel_model_5525_5bd9a17a">
    <property type="protein sequence ID" value="cds.novel_model_5525_5bd9a17a"/>
    <property type="gene ID" value="novel_gene_2856_5bd9a17a"/>
</dbReference>
<keyword evidence="1" id="KW-0812">Transmembrane</keyword>
<organism evidence="2 3">
    <name type="scientific">Cannabis sativa</name>
    <name type="common">Hemp</name>
    <name type="synonym">Marijuana</name>
    <dbReference type="NCBI Taxonomy" id="3483"/>
    <lineage>
        <taxon>Eukaryota</taxon>
        <taxon>Viridiplantae</taxon>
        <taxon>Streptophyta</taxon>
        <taxon>Embryophyta</taxon>
        <taxon>Tracheophyta</taxon>
        <taxon>Spermatophyta</taxon>
        <taxon>Magnoliopsida</taxon>
        <taxon>eudicotyledons</taxon>
        <taxon>Gunneridae</taxon>
        <taxon>Pentapetalae</taxon>
        <taxon>rosids</taxon>
        <taxon>fabids</taxon>
        <taxon>Rosales</taxon>
        <taxon>Cannabaceae</taxon>
        <taxon>Cannabis</taxon>
    </lineage>
</organism>
<accession>A0A803R622</accession>
<dbReference type="AlphaFoldDB" id="A0A803R622"/>
<reference evidence="2" key="1">
    <citation type="submission" date="2018-11" db="EMBL/GenBank/DDBJ databases">
        <authorList>
            <person name="Grassa J C."/>
        </authorList>
    </citation>
    <scope>NUCLEOTIDE SEQUENCE [LARGE SCALE GENOMIC DNA]</scope>
</reference>
<keyword evidence="1" id="KW-1133">Transmembrane helix</keyword>
<dbReference type="PANTHER" id="PTHR36802">
    <property type="entry name" value="OS02G0815400 PROTEIN"/>
    <property type="match status" value="1"/>
</dbReference>
<dbReference type="OrthoDB" id="1923116at2759"/>
<evidence type="ECO:0008006" key="4">
    <source>
        <dbReference type="Google" id="ProtNLM"/>
    </source>
</evidence>
<evidence type="ECO:0000313" key="3">
    <source>
        <dbReference type="Proteomes" id="UP000596661"/>
    </source>
</evidence>
<reference evidence="2" key="2">
    <citation type="submission" date="2021-03" db="UniProtKB">
        <authorList>
            <consortium name="EnsemblPlants"/>
        </authorList>
    </citation>
    <scope>IDENTIFICATION</scope>
</reference>
<keyword evidence="1" id="KW-0472">Membrane</keyword>
<sequence length="316" mass="34171">MAGSAGAMIQAIPISNLSSSSSSSLTTLVFLPNTKLIPTWAPFNGVRLIRKQRTFPRMPMTVSLALAESDSAKSLEPDPKSLLQQLANSFDLSQDYFSQLPRDLRLDLNDAAFDLSNGPVIDECGLELGETLLNLSRAWEKADTSTSHSLVSKLPKLEESLTNNAKSAFGKRLVSAGRRFQSMGQYGQGELQKIAKLMITTGKCLSDSSMSTVIVEQPKNDSRMLKFGELQVELTASKANIGAAISLVFGILSWEIAQGVQNIPESSLQYANDNALMLAKSLRGTLLAVFYSSTVLSGFTSVGLVLLARQLNSKEE</sequence>
<evidence type="ECO:0000256" key="1">
    <source>
        <dbReference type="SAM" id="Phobius"/>
    </source>
</evidence>
<dbReference type="Proteomes" id="UP000596661">
    <property type="component" value="Chromosome 6"/>
</dbReference>
<dbReference type="GO" id="GO:0009507">
    <property type="term" value="C:chloroplast"/>
    <property type="evidence" value="ECO:0007669"/>
    <property type="project" value="TreeGrafter"/>
</dbReference>
<dbReference type="Gramene" id="novel_model_5525_5bd9a17a">
    <property type="protein sequence ID" value="cds.novel_model_5525_5bd9a17a"/>
    <property type="gene ID" value="novel_gene_2856_5bd9a17a"/>
</dbReference>
<name>A0A803R622_CANSA</name>
<dbReference type="OMA" id="FRPSRFH"/>
<feature type="transmembrane region" description="Helical" evidence="1">
    <location>
        <begin position="286"/>
        <end position="308"/>
    </location>
</feature>
<dbReference type="EMBL" id="UZAU01000604">
    <property type="status" value="NOT_ANNOTATED_CDS"/>
    <property type="molecule type" value="Genomic_DNA"/>
</dbReference>